<accession>A0A0L0FGI3</accession>
<dbReference type="GeneID" id="25912094"/>
<feature type="domain" description="C2H2-type" evidence="3">
    <location>
        <begin position="1898"/>
        <end position="1926"/>
    </location>
</feature>
<feature type="compositionally biased region" description="Basic and acidic residues" evidence="2">
    <location>
        <begin position="1644"/>
        <end position="1654"/>
    </location>
</feature>
<dbReference type="SMART" id="SM00355">
    <property type="entry name" value="ZnF_C2H2"/>
    <property type="match status" value="33"/>
</dbReference>
<feature type="domain" description="C2H2-type" evidence="3">
    <location>
        <begin position="1603"/>
        <end position="1633"/>
    </location>
</feature>
<feature type="compositionally biased region" description="Basic residues" evidence="2">
    <location>
        <begin position="421"/>
        <end position="430"/>
    </location>
</feature>
<feature type="region of interest" description="Disordered" evidence="2">
    <location>
        <begin position="816"/>
        <end position="858"/>
    </location>
</feature>
<evidence type="ECO:0000313" key="4">
    <source>
        <dbReference type="EMBL" id="KNC75892.1"/>
    </source>
</evidence>
<sequence length="1990" mass="217777">MPMIVTAIKNWHNGHNVRCTYKVPPTPNHSAASDKTAANKRPVEAVNGEVDSAKRIKIEKKVFDDGVNITMVDVAPVFEVKLERPLLGSESADIHAGKGLMGNITQAARLEDCTHINGEGNTAGYGGLAIKREGGGYVKVEPGLGEGESAGSPKLGAPSHGTDGPRGESVPETANDIHDDGMIGRIKSEIVLKRQTAVDSKGSEKDSGSAETDKKVDTSAPLNGGVAGGQAKIVGADMEKSTVSGTEYERNAIEVCSDGGSDNSDNRGSDSGSDSSSASSSSSSSDDDGDVQLDTAVVTMKRKKIGVRIKSGVAKASIKEQAQVNGGSSGSSDSSSSSSSSYSDSDSDFSQLDSNRSGGRGGTGQEAGADSNSDSSSGHASSFEDDSDSDSNDGDSSSDTDSERESGSDAYENIRMAASAKRGRKTRGNQKRSASDDAQSSDDGDLAEMEMEGSAAASGEAGSLDDHANAEGEVYTCFFTGCGQTFASIAYFDVHLTSHTGQVVHVCTYEDCTACFTTAKDLERHTASHQYLTTVVCANTACSEIFGSVEAFQKHWRSFHGRISDAPACKHASCGLVFPTHKKQAFHERDVHLAVGVTSQGLYRCAVLGCKTVKKRIEKRNAHQNMPHSHVCKRKKCGRVFVDAQKLFKHQVGAHDTDLAMVCSYQQCGQTSLTVEDLAEHIRTHYKGLVYCGESGCGSVLASADHEAHLRTSHKLDVFVCSVCDKLYKSYQKYITHQAKRHPTTKATACALLGCAAKLDEGLGLDEHMRISHDSVCLARGCGKRFVHALDLAIHRASQHDLTVIDLDQGTFETPADTKDDRTCTSLSGKSEPSVAHLEPEAKPQSGAKVSPKGAGSETRVEKETLLCPYNGCDQKCSTDNLFRTHIRKHYRRMVYCGVPECNSITLLTDYKRHLGSAHGCVDEFKCSACPKSHTFKIYENLRTHMEKNHGPELKHACALAGCTAQLKTSAGLDAHMRQSHDHVCAEPECGERFVYSSRLATHTASCYTEAVKTHDKATPEIAEKREKVADKLSAKESRKVRKKESPKSSEKESRKASAKNSKKGSGEDTKKGSGKVTSKVDAKAAKLQVDEKASSKQPVTTKVVPFSCFYSGCDKKFTDFVSYKKHVVHHYRRLACCPEPSCREIFLKTDLKQHLYKAHGITDNFVCGSCNKSHKTFEKYITHTARRHGTEKPLACAICGCTSQLARPSKLDSHMHDNHDYICKSKHCKERFVYASRLARHTATHHKKEVVSKRDGSSGSEKARTAQEIPQSESGAMRGTDQTLAVLDRNGDNKLVSMSADGAVVGVASGVPEDATKTKSFACKYTFCRKQMSTLDSFVAHVINHQRVWMLCGQSGCTTAIMKSDCEFHLRLVHGITANFKCGICRSDQTYSTFREYIQHIRKDHHVKDPRACAVSGCPAVIEDLSQLDEHMRTVHDVVCQVPGCGVRYARDYKMGKHMVHVHKQSSESLRRSMMNPNAMYMTFPPCPYFGCTSGVFSHPLEYNLHIGSHYRRLVFCSEANCDATSSIKGYLKHRQSAHGLNGNSYKCHPCKDSFASITAYSFHLVAWHSPGEEFVCALVGCGVKFKTPTEMDDHMRICHDYHCPELNCGARFAAKARLTKHMSVEHGHKRLTRHLSVPPVHKRSDNVAKGDRNPPPLTDRMTLLETPRGISGEGQILAHSEHEINKNKAIGNPRATQVQPIQGVVQSQPARLSRFGVPPDWAKNPPSSVLNQGQDPTHGRNQEQFMGVTRNRNNQGQANGHFRLEMAQNQPAIDPNFGLNLNRAVNHSRFGEDQGHVASNSNYGLNPGQATGDPNFRSNQGQAMNNARPDYGMVVMYRCPYFACSATFESSELLDKHIVVHYRRWVYCGQPRCGEIVDVEKYIAHNAKVHAGAGGLRCRSCNMLFRSVDALKQHQNRIHRKELYEEACALTGCTVPSAKDASISEHMRLYHDFVCPADSCNGRFTSDKLYHAHVRRLHPEYIWNADRR</sequence>
<evidence type="ECO:0000259" key="3">
    <source>
        <dbReference type="PROSITE" id="PS50157"/>
    </source>
</evidence>
<feature type="region of interest" description="Disordered" evidence="2">
    <location>
        <begin position="194"/>
        <end position="464"/>
    </location>
</feature>
<dbReference type="Proteomes" id="UP000054560">
    <property type="component" value="Unassembled WGS sequence"/>
</dbReference>
<gene>
    <name evidence="4" type="ORF">SARC_11590</name>
</gene>
<feature type="domain" description="C2H2-type" evidence="3">
    <location>
        <begin position="1839"/>
        <end position="1863"/>
    </location>
</feature>
<feature type="compositionally biased region" description="Basic and acidic residues" evidence="2">
    <location>
        <begin position="1250"/>
        <end position="1266"/>
    </location>
</feature>
<protein>
    <recommendedName>
        <fullName evidence="3">C2H2-type domain-containing protein</fullName>
    </recommendedName>
</protein>
<evidence type="ECO:0000256" key="1">
    <source>
        <dbReference type="PROSITE-ProRule" id="PRU00042"/>
    </source>
</evidence>
<dbReference type="PANTHER" id="PTHR46179:SF26">
    <property type="entry name" value="ZINC FINGER PROTEIN 423 HOMOLOG"/>
    <property type="match status" value="1"/>
</dbReference>
<keyword evidence="1" id="KW-0862">Zinc</keyword>
<dbReference type="EMBL" id="KQ243368">
    <property type="protein sequence ID" value="KNC75892.1"/>
    <property type="molecule type" value="Genomic_DNA"/>
</dbReference>
<dbReference type="InterPro" id="IPR013087">
    <property type="entry name" value="Znf_C2H2_type"/>
</dbReference>
<dbReference type="GO" id="GO:0003712">
    <property type="term" value="F:transcription coregulator activity"/>
    <property type="evidence" value="ECO:0007669"/>
    <property type="project" value="TreeGrafter"/>
</dbReference>
<feature type="region of interest" description="Disordered" evidence="2">
    <location>
        <begin position="1016"/>
        <end position="1082"/>
    </location>
</feature>
<proteinExistence type="predicted"/>
<dbReference type="GO" id="GO:0008270">
    <property type="term" value="F:zinc ion binding"/>
    <property type="evidence" value="ECO:0007669"/>
    <property type="project" value="UniProtKB-KW"/>
</dbReference>
<organism evidence="4 5">
    <name type="scientific">Sphaeroforma arctica JP610</name>
    <dbReference type="NCBI Taxonomy" id="667725"/>
    <lineage>
        <taxon>Eukaryota</taxon>
        <taxon>Ichthyosporea</taxon>
        <taxon>Ichthyophonida</taxon>
        <taxon>Sphaeroforma</taxon>
    </lineage>
</organism>
<feature type="region of interest" description="Disordered" evidence="2">
    <location>
        <begin position="140"/>
        <end position="182"/>
    </location>
</feature>
<dbReference type="PANTHER" id="PTHR46179">
    <property type="entry name" value="ZINC FINGER PROTEIN"/>
    <property type="match status" value="1"/>
</dbReference>
<keyword evidence="1" id="KW-0863">Zinc-finger</keyword>
<dbReference type="GO" id="GO:0005634">
    <property type="term" value="C:nucleus"/>
    <property type="evidence" value="ECO:0007669"/>
    <property type="project" value="TreeGrafter"/>
</dbReference>
<feature type="compositionally biased region" description="Acidic residues" evidence="2">
    <location>
        <begin position="383"/>
        <end position="400"/>
    </location>
</feature>
<feature type="region of interest" description="Disordered" evidence="2">
    <location>
        <begin position="1643"/>
        <end position="1663"/>
    </location>
</feature>
<feature type="compositionally biased region" description="Low complexity" evidence="2">
    <location>
        <begin position="269"/>
        <end position="284"/>
    </location>
</feature>
<feature type="domain" description="C2H2-type" evidence="3">
    <location>
        <begin position="475"/>
        <end position="504"/>
    </location>
</feature>
<evidence type="ECO:0000256" key="2">
    <source>
        <dbReference type="SAM" id="MobiDB-lite"/>
    </source>
</evidence>
<dbReference type="OrthoDB" id="427030at2759"/>
<feature type="compositionally biased region" description="Acidic residues" evidence="2">
    <location>
        <begin position="439"/>
        <end position="451"/>
    </location>
</feature>
<feature type="domain" description="C2H2-type" evidence="3">
    <location>
        <begin position="1166"/>
        <end position="1194"/>
    </location>
</feature>
<keyword evidence="1" id="KW-0479">Metal-binding</keyword>
<feature type="domain" description="C2H2-type" evidence="3">
    <location>
        <begin position="1222"/>
        <end position="1251"/>
    </location>
</feature>
<feature type="compositionally biased region" description="Basic and acidic residues" evidence="2">
    <location>
        <begin position="1016"/>
        <end position="1056"/>
    </location>
</feature>
<feature type="domain" description="C2H2-type" evidence="3">
    <location>
        <begin position="630"/>
        <end position="660"/>
    </location>
</feature>
<feature type="compositionally biased region" description="Basic and acidic residues" evidence="2">
    <location>
        <begin position="201"/>
        <end position="217"/>
    </location>
</feature>
<dbReference type="Gene3D" id="3.30.160.60">
    <property type="entry name" value="Classic Zinc Finger"/>
    <property type="match status" value="6"/>
</dbReference>
<keyword evidence="5" id="KW-1185">Reference proteome</keyword>
<feature type="compositionally biased region" description="Low complexity" evidence="2">
    <location>
        <begin position="452"/>
        <end position="462"/>
    </location>
</feature>
<dbReference type="InterPro" id="IPR051061">
    <property type="entry name" value="Zinc_finger_trans_reg"/>
</dbReference>
<feature type="compositionally biased region" description="Polar residues" evidence="2">
    <location>
        <begin position="1727"/>
        <end position="1737"/>
    </location>
</feature>
<feature type="domain" description="C2H2-type" evidence="3">
    <location>
        <begin position="719"/>
        <end position="747"/>
    </location>
</feature>
<feature type="domain" description="C2H2-type" evidence="3">
    <location>
        <begin position="1576"/>
        <end position="1606"/>
    </location>
</feature>
<dbReference type="GO" id="GO:0006357">
    <property type="term" value="P:regulation of transcription by RNA polymerase II"/>
    <property type="evidence" value="ECO:0007669"/>
    <property type="project" value="TreeGrafter"/>
</dbReference>
<feature type="region of interest" description="Disordered" evidence="2">
    <location>
        <begin position="1245"/>
        <end position="1282"/>
    </location>
</feature>
<dbReference type="PROSITE" id="PS50157">
    <property type="entry name" value="ZINC_FINGER_C2H2_2"/>
    <property type="match status" value="10"/>
</dbReference>
<feature type="compositionally biased region" description="Low complexity" evidence="2">
    <location>
        <begin position="366"/>
        <end position="381"/>
    </location>
</feature>
<dbReference type="RefSeq" id="XP_014149794.1">
    <property type="nucleotide sequence ID" value="XM_014294319.1"/>
</dbReference>
<dbReference type="STRING" id="667725.A0A0L0FGI3"/>
<reference evidence="4 5" key="1">
    <citation type="submission" date="2011-02" db="EMBL/GenBank/DDBJ databases">
        <title>The Genome Sequence of Sphaeroforma arctica JP610.</title>
        <authorList>
            <consortium name="The Broad Institute Genome Sequencing Platform"/>
            <person name="Russ C."/>
            <person name="Cuomo C."/>
            <person name="Young S.K."/>
            <person name="Zeng Q."/>
            <person name="Gargeya S."/>
            <person name="Alvarado L."/>
            <person name="Berlin A."/>
            <person name="Chapman S.B."/>
            <person name="Chen Z."/>
            <person name="Freedman E."/>
            <person name="Gellesch M."/>
            <person name="Goldberg J."/>
            <person name="Griggs A."/>
            <person name="Gujja S."/>
            <person name="Heilman E."/>
            <person name="Heiman D."/>
            <person name="Howarth C."/>
            <person name="Mehta T."/>
            <person name="Neiman D."/>
            <person name="Pearson M."/>
            <person name="Roberts A."/>
            <person name="Saif S."/>
            <person name="Shea T."/>
            <person name="Shenoy N."/>
            <person name="Sisk P."/>
            <person name="Stolte C."/>
            <person name="Sykes S."/>
            <person name="White J."/>
            <person name="Yandava C."/>
            <person name="Burger G."/>
            <person name="Gray M.W."/>
            <person name="Holland P.W.H."/>
            <person name="King N."/>
            <person name="Lang F.B.F."/>
            <person name="Roger A.J."/>
            <person name="Ruiz-Trillo I."/>
            <person name="Haas B."/>
            <person name="Nusbaum C."/>
            <person name="Birren B."/>
        </authorList>
    </citation>
    <scope>NUCLEOTIDE SEQUENCE [LARGE SCALE GENOMIC DNA]</scope>
    <source>
        <strain evidence="4 5">JP610</strain>
    </source>
</reference>
<name>A0A0L0FGI3_9EUKA</name>
<feature type="region of interest" description="Disordered" evidence="2">
    <location>
        <begin position="1719"/>
        <end position="1740"/>
    </location>
</feature>
<feature type="compositionally biased region" description="Low complexity" evidence="2">
    <location>
        <begin position="330"/>
        <end position="354"/>
    </location>
</feature>
<dbReference type="PROSITE" id="PS00028">
    <property type="entry name" value="ZINC_FINGER_C2H2_1"/>
    <property type="match status" value="17"/>
</dbReference>
<dbReference type="eggNOG" id="KOG1721">
    <property type="taxonomic scope" value="Eukaryota"/>
</dbReference>
<evidence type="ECO:0000313" key="5">
    <source>
        <dbReference type="Proteomes" id="UP000054560"/>
    </source>
</evidence>
<feature type="domain" description="C2H2-type" evidence="3">
    <location>
        <begin position="983"/>
        <end position="1020"/>
    </location>
</feature>